<reference evidence="6 7" key="1">
    <citation type="submission" date="2019-10" db="EMBL/GenBank/DDBJ databases">
        <title>Extracellular Electron Transfer in a Candidatus Methanoperedens spp. Enrichment Culture.</title>
        <authorList>
            <person name="Berger S."/>
            <person name="Rangel Shaw D."/>
            <person name="Berben T."/>
            <person name="In 'T Zandt M."/>
            <person name="Frank J."/>
            <person name="Reimann J."/>
            <person name="Jetten M.S.M."/>
            <person name="Welte C.U."/>
        </authorList>
    </citation>
    <scope>NUCLEOTIDE SEQUENCE [LARGE SCALE GENOMIC DNA]</scope>
    <source>
        <strain evidence="6">SB12</strain>
    </source>
</reference>
<keyword evidence="2 4" id="KW-0808">Transferase</keyword>
<accession>A0A833H0W4</accession>
<dbReference type="Gene3D" id="3.40.1190.20">
    <property type="match status" value="1"/>
</dbReference>
<feature type="domain" description="Carbohydrate kinase PfkB" evidence="5">
    <location>
        <begin position="56"/>
        <end position="319"/>
    </location>
</feature>
<evidence type="ECO:0000313" key="7">
    <source>
        <dbReference type="Proteomes" id="UP000460298"/>
    </source>
</evidence>
<name>A0A833H0W4_9LEPT</name>
<evidence type="ECO:0000256" key="4">
    <source>
        <dbReference type="RuleBase" id="RU003704"/>
    </source>
</evidence>
<dbReference type="EMBL" id="WBUI01000015">
    <property type="protein sequence ID" value="KAB2931186.1"/>
    <property type="molecule type" value="Genomic_DNA"/>
</dbReference>
<dbReference type="InterPro" id="IPR029056">
    <property type="entry name" value="Ribokinase-like"/>
</dbReference>
<dbReference type="PANTHER" id="PTHR43320:SF3">
    <property type="entry name" value="CARBOHYDRATE KINASE PFKB DOMAIN-CONTAINING PROTEIN"/>
    <property type="match status" value="1"/>
</dbReference>
<comment type="similarity">
    <text evidence="1 4">Belongs to the carbohydrate kinase PfkB family.</text>
</comment>
<evidence type="ECO:0000259" key="5">
    <source>
        <dbReference type="Pfam" id="PF00294"/>
    </source>
</evidence>
<sequence length="334" mass="36626">MSQSRSHDVFGVGNALVDTVVFVEDDFIREHNLNKAAMTLADSEKQATILQALGKHSLELKSGGSAANTMIGVARCGGTGFYTGKVASDPNGEFYRMDLLKAGIRFDIHPEPETAGATGTCVVMTTPDAERTMYTHLGVSVQLTERDIDVERIASSRFVYVEGYLWDAEEPRRACIKTLQEARRLGTKASFTFSDPFLVNRYRADLHGMVRDLCDVVFMNEEEAKSFTEIPDLQRTLDYLKNLKPKFFVTAGKHGAYVVEDGYVYSVPGYPVEAIDTNGAGDNFAAGVLYGLSHGYSSQAAARLGNYVASEIVQVKGARMEKDLNGKAMEILRG</sequence>
<dbReference type="PANTHER" id="PTHR43320">
    <property type="entry name" value="SUGAR KINASE"/>
    <property type="match status" value="1"/>
</dbReference>
<protein>
    <submittedName>
        <fullName evidence="6">Adenosine kinase</fullName>
    </submittedName>
</protein>
<dbReference type="SUPFAM" id="SSF53613">
    <property type="entry name" value="Ribokinase-like"/>
    <property type="match status" value="1"/>
</dbReference>
<dbReference type="Pfam" id="PF00294">
    <property type="entry name" value="PfkB"/>
    <property type="match status" value="1"/>
</dbReference>
<dbReference type="InterPro" id="IPR052700">
    <property type="entry name" value="Carb_kinase_PfkB-like"/>
</dbReference>
<organism evidence="6 7">
    <name type="scientific">Leptonema illini</name>
    <dbReference type="NCBI Taxonomy" id="183"/>
    <lineage>
        <taxon>Bacteria</taxon>
        <taxon>Pseudomonadati</taxon>
        <taxon>Spirochaetota</taxon>
        <taxon>Spirochaetia</taxon>
        <taxon>Leptospirales</taxon>
        <taxon>Leptospiraceae</taxon>
        <taxon>Leptonema</taxon>
    </lineage>
</organism>
<evidence type="ECO:0000256" key="3">
    <source>
        <dbReference type="ARBA" id="ARBA00022777"/>
    </source>
</evidence>
<dbReference type="PRINTS" id="PR00990">
    <property type="entry name" value="RIBOKINASE"/>
</dbReference>
<evidence type="ECO:0000313" key="6">
    <source>
        <dbReference type="EMBL" id="KAB2931186.1"/>
    </source>
</evidence>
<gene>
    <name evidence="6" type="ORF">F9K24_14640</name>
</gene>
<dbReference type="InterPro" id="IPR002139">
    <property type="entry name" value="Ribo/fructo_kinase"/>
</dbReference>
<dbReference type="InterPro" id="IPR011611">
    <property type="entry name" value="PfkB_dom"/>
</dbReference>
<dbReference type="InterPro" id="IPR002173">
    <property type="entry name" value="Carboh/pur_kinase_PfkB_CS"/>
</dbReference>
<evidence type="ECO:0000256" key="1">
    <source>
        <dbReference type="ARBA" id="ARBA00010688"/>
    </source>
</evidence>
<keyword evidence="3 4" id="KW-0418">Kinase</keyword>
<dbReference type="Proteomes" id="UP000460298">
    <property type="component" value="Unassembled WGS sequence"/>
</dbReference>
<comment type="caution">
    <text evidence="6">The sequence shown here is derived from an EMBL/GenBank/DDBJ whole genome shotgun (WGS) entry which is preliminary data.</text>
</comment>
<dbReference type="PROSITE" id="PS00584">
    <property type="entry name" value="PFKB_KINASES_2"/>
    <property type="match status" value="1"/>
</dbReference>
<dbReference type="AlphaFoldDB" id="A0A833H0W4"/>
<dbReference type="GO" id="GO:0016301">
    <property type="term" value="F:kinase activity"/>
    <property type="evidence" value="ECO:0007669"/>
    <property type="project" value="UniProtKB-KW"/>
</dbReference>
<dbReference type="CDD" id="cd01168">
    <property type="entry name" value="adenosine_kinase"/>
    <property type="match status" value="1"/>
</dbReference>
<dbReference type="Gene3D" id="3.30.1110.10">
    <property type="match status" value="1"/>
</dbReference>
<proteinExistence type="inferred from homology"/>
<evidence type="ECO:0000256" key="2">
    <source>
        <dbReference type="ARBA" id="ARBA00022679"/>
    </source>
</evidence>